<evidence type="ECO:0000313" key="1">
    <source>
        <dbReference type="EMBL" id="KAI0064198.1"/>
    </source>
</evidence>
<keyword evidence="2" id="KW-1185">Reference proteome</keyword>
<name>A0ACB8T619_9AGAM</name>
<protein>
    <submittedName>
        <fullName evidence="1">Uncharacterized protein</fullName>
    </submittedName>
</protein>
<reference evidence="1" key="1">
    <citation type="submission" date="2021-03" db="EMBL/GenBank/DDBJ databases">
        <authorList>
            <consortium name="DOE Joint Genome Institute"/>
            <person name="Ahrendt S."/>
            <person name="Looney B.P."/>
            <person name="Miyauchi S."/>
            <person name="Morin E."/>
            <person name="Drula E."/>
            <person name="Courty P.E."/>
            <person name="Chicoki N."/>
            <person name="Fauchery L."/>
            <person name="Kohler A."/>
            <person name="Kuo A."/>
            <person name="Labutti K."/>
            <person name="Pangilinan J."/>
            <person name="Lipzen A."/>
            <person name="Riley R."/>
            <person name="Andreopoulos W."/>
            <person name="He G."/>
            <person name="Johnson J."/>
            <person name="Barry K.W."/>
            <person name="Grigoriev I.V."/>
            <person name="Nagy L."/>
            <person name="Hibbett D."/>
            <person name="Henrissat B."/>
            <person name="Matheny P.B."/>
            <person name="Labbe J."/>
            <person name="Martin F."/>
        </authorList>
    </citation>
    <scope>NUCLEOTIDE SEQUENCE</scope>
    <source>
        <strain evidence="1">HHB10654</strain>
    </source>
</reference>
<comment type="caution">
    <text evidence="1">The sequence shown here is derived from an EMBL/GenBank/DDBJ whole genome shotgun (WGS) entry which is preliminary data.</text>
</comment>
<reference evidence="1" key="2">
    <citation type="journal article" date="2022" name="New Phytol.">
        <title>Evolutionary transition to the ectomycorrhizal habit in the genomes of a hyperdiverse lineage of mushroom-forming fungi.</title>
        <authorList>
            <person name="Looney B."/>
            <person name="Miyauchi S."/>
            <person name="Morin E."/>
            <person name="Drula E."/>
            <person name="Courty P.E."/>
            <person name="Kohler A."/>
            <person name="Kuo A."/>
            <person name="LaButti K."/>
            <person name="Pangilinan J."/>
            <person name="Lipzen A."/>
            <person name="Riley R."/>
            <person name="Andreopoulos W."/>
            <person name="He G."/>
            <person name="Johnson J."/>
            <person name="Nolan M."/>
            <person name="Tritt A."/>
            <person name="Barry K.W."/>
            <person name="Grigoriev I.V."/>
            <person name="Nagy L.G."/>
            <person name="Hibbett D."/>
            <person name="Henrissat B."/>
            <person name="Matheny P.B."/>
            <person name="Labbe J."/>
            <person name="Martin F.M."/>
        </authorList>
    </citation>
    <scope>NUCLEOTIDE SEQUENCE</scope>
    <source>
        <strain evidence="1">HHB10654</strain>
    </source>
</reference>
<accession>A0ACB8T619</accession>
<dbReference type="Proteomes" id="UP000814140">
    <property type="component" value="Unassembled WGS sequence"/>
</dbReference>
<organism evidence="1 2">
    <name type="scientific">Artomyces pyxidatus</name>
    <dbReference type="NCBI Taxonomy" id="48021"/>
    <lineage>
        <taxon>Eukaryota</taxon>
        <taxon>Fungi</taxon>
        <taxon>Dikarya</taxon>
        <taxon>Basidiomycota</taxon>
        <taxon>Agaricomycotina</taxon>
        <taxon>Agaricomycetes</taxon>
        <taxon>Russulales</taxon>
        <taxon>Auriscalpiaceae</taxon>
        <taxon>Artomyces</taxon>
    </lineage>
</organism>
<sequence length="513" mass="58103">MTTHFFKIADDVLLEILEVLEYQPLLACLATCRRLRRIISESTSLQYKLELAACGMLDGPRNNQALDLRERLRRLRLYDAAWRQPGWAEPFSLPHLVGRFTSIDVTGALVFQASNVSARGPLLQQIPSSLRGVQEWHKILPRDTIVELIDPSQDLLAFMQNISTSDVRLLCCQISSLSTGEAHRFAAPHPYALAPSRMLLNICNDYILETLCDTRLRWEHIVWNWKTGVVEMWPGYRGYQPFHFLDDTHILVVESNDYGIVPYLRVFPFRDTGTGSKSAANQLTAPSYCFILPHCLRESRQFVANIAPRCSWGGLDAGYFYSDPDDRLLSLHVSFATPRTRRKAVCLDIPLQTLRAYMAMHPATQHTTSIPWSEWGPHGTRVTSPSLSESVFSENNAMNGMRRITVNNPLNSRITMAVLDYHPRRVARALARQRHGAGDGGAVVLVCEEEACSGFDELRTSLPCIAKDVRIPEELKDLSVTDMMSRVYLCEDGVRFLDHDGEGLITKSWMFTF</sequence>
<dbReference type="EMBL" id="MU277199">
    <property type="protein sequence ID" value="KAI0064198.1"/>
    <property type="molecule type" value="Genomic_DNA"/>
</dbReference>
<gene>
    <name evidence="1" type="ORF">BV25DRAFT_292958</name>
</gene>
<proteinExistence type="predicted"/>
<evidence type="ECO:0000313" key="2">
    <source>
        <dbReference type="Proteomes" id="UP000814140"/>
    </source>
</evidence>